<dbReference type="InterPro" id="IPR043129">
    <property type="entry name" value="ATPase_NBD"/>
</dbReference>
<organism evidence="3 4">
    <name type="scientific">Ectocarpus siliculosus</name>
    <name type="common">Brown alga</name>
    <name type="synonym">Conferva siliculosa</name>
    <dbReference type="NCBI Taxonomy" id="2880"/>
    <lineage>
        <taxon>Eukaryota</taxon>
        <taxon>Sar</taxon>
        <taxon>Stramenopiles</taxon>
        <taxon>Ochrophyta</taxon>
        <taxon>PX clade</taxon>
        <taxon>Phaeophyceae</taxon>
        <taxon>Ectocarpales</taxon>
        <taxon>Ectocarpaceae</taxon>
        <taxon>Ectocarpus</taxon>
    </lineage>
</organism>
<keyword evidence="2" id="KW-0067">ATP-binding</keyword>
<keyword evidence="4" id="KW-1185">Reference proteome</keyword>
<name>D7FZ59_ECTSI</name>
<dbReference type="FunFam" id="3.30.30.30:FF:000001">
    <property type="entry name" value="heat shock 70 kDa protein-like"/>
    <property type="match status" value="1"/>
</dbReference>
<dbReference type="Gene3D" id="3.30.420.40">
    <property type="match status" value="2"/>
</dbReference>
<dbReference type="InterPro" id="IPR018181">
    <property type="entry name" value="Heat_shock_70_CS"/>
</dbReference>
<dbReference type="PROSITE" id="PS00297">
    <property type="entry name" value="HSP70_1"/>
    <property type="match status" value="1"/>
</dbReference>
<dbReference type="Pfam" id="PF00012">
    <property type="entry name" value="HSP70"/>
    <property type="match status" value="1"/>
</dbReference>
<dbReference type="PRINTS" id="PR00301">
    <property type="entry name" value="HEATSHOCK70"/>
</dbReference>
<keyword evidence="1" id="KW-0547">Nucleotide-binding</keyword>
<dbReference type="EMBL" id="FN648548">
    <property type="protein sequence ID" value="CBJ32676.1"/>
    <property type="molecule type" value="Genomic_DNA"/>
</dbReference>
<evidence type="ECO:0000313" key="3">
    <source>
        <dbReference type="EMBL" id="CBJ32676.1"/>
    </source>
</evidence>
<evidence type="ECO:0000313" key="4">
    <source>
        <dbReference type="Proteomes" id="UP000002630"/>
    </source>
</evidence>
<evidence type="ECO:0000256" key="2">
    <source>
        <dbReference type="ARBA" id="ARBA00022840"/>
    </source>
</evidence>
<reference evidence="3 4" key="1">
    <citation type="journal article" date="2010" name="Nature">
        <title>The Ectocarpus genome and the independent evolution of multicellularity in brown algae.</title>
        <authorList>
            <person name="Cock J.M."/>
            <person name="Sterck L."/>
            <person name="Rouze P."/>
            <person name="Scornet D."/>
            <person name="Allen A.E."/>
            <person name="Amoutzias G."/>
            <person name="Anthouard V."/>
            <person name="Artiguenave F."/>
            <person name="Aury J.M."/>
            <person name="Badger J.H."/>
            <person name="Beszteri B."/>
            <person name="Billiau K."/>
            <person name="Bonnet E."/>
            <person name="Bothwell J.H."/>
            <person name="Bowler C."/>
            <person name="Boyen C."/>
            <person name="Brownlee C."/>
            <person name="Carrano C.J."/>
            <person name="Charrier B."/>
            <person name="Cho G.Y."/>
            <person name="Coelho S.M."/>
            <person name="Collen J."/>
            <person name="Corre E."/>
            <person name="Da Silva C."/>
            <person name="Delage L."/>
            <person name="Delaroque N."/>
            <person name="Dittami S.M."/>
            <person name="Doulbeau S."/>
            <person name="Elias M."/>
            <person name="Farnham G."/>
            <person name="Gachon C.M."/>
            <person name="Gschloessl B."/>
            <person name="Heesch S."/>
            <person name="Jabbari K."/>
            <person name="Jubin C."/>
            <person name="Kawai H."/>
            <person name="Kimura K."/>
            <person name="Kloareg B."/>
            <person name="Kupper F.C."/>
            <person name="Lang D."/>
            <person name="Le Bail A."/>
            <person name="Leblanc C."/>
            <person name="Lerouge P."/>
            <person name="Lohr M."/>
            <person name="Lopez P.J."/>
            <person name="Martens C."/>
            <person name="Maumus F."/>
            <person name="Michel G."/>
            <person name="Miranda-Saavedra D."/>
            <person name="Morales J."/>
            <person name="Moreau H."/>
            <person name="Motomura T."/>
            <person name="Nagasato C."/>
            <person name="Napoli C.A."/>
            <person name="Nelson D.R."/>
            <person name="Nyvall-Collen P."/>
            <person name="Peters A.F."/>
            <person name="Pommier C."/>
            <person name="Potin P."/>
            <person name="Poulain J."/>
            <person name="Quesneville H."/>
            <person name="Read B."/>
            <person name="Rensing S.A."/>
            <person name="Ritter A."/>
            <person name="Rousvoal S."/>
            <person name="Samanta M."/>
            <person name="Samson G."/>
            <person name="Schroeder D.C."/>
            <person name="Segurens B."/>
            <person name="Strittmatter M."/>
            <person name="Tonon T."/>
            <person name="Tregear J.W."/>
            <person name="Valentin K."/>
            <person name="von Dassow P."/>
            <person name="Yamagishi T."/>
            <person name="Van de Peer Y."/>
            <person name="Wincker P."/>
        </authorList>
    </citation>
    <scope>NUCLEOTIDE SEQUENCE [LARGE SCALE GENOMIC DNA]</scope>
    <source>
        <strain evidence="4">Ec32 / CCAP1310/4</strain>
    </source>
</reference>
<dbReference type="PANTHER" id="PTHR19375">
    <property type="entry name" value="HEAT SHOCK PROTEIN 70KDA"/>
    <property type="match status" value="1"/>
</dbReference>
<dbReference type="OrthoDB" id="163899at2759"/>
<dbReference type="Gene3D" id="3.30.30.30">
    <property type="match status" value="1"/>
</dbReference>
<dbReference type="EMBL" id="FN649740">
    <property type="protein sequence ID" value="CBJ32676.1"/>
    <property type="molecule type" value="Genomic_DNA"/>
</dbReference>
<dbReference type="InterPro" id="IPR013126">
    <property type="entry name" value="Hsp_70_fam"/>
</dbReference>
<dbReference type="STRING" id="2880.D7FZ59"/>
<dbReference type="Proteomes" id="UP000002630">
    <property type="component" value="Linkage Group LG15"/>
</dbReference>
<dbReference type="AlphaFoldDB" id="D7FZ59"/>
<protein>
    <submittedName>
        <fullName evidence="3">Glucose regulated protein /BiP</fullName>
    </submittedName>
</protein>
<dbReference type="GO" id="GO:0005524">
    <property type="term" value="F:ATP binding"/>
    <property type="evidence" value="ECO:0007669"/>
    <property type="project" value="UniProtKB-KW"/>
</dbReference>
<sequence length="291" mass="31682">MHRFQRNRVTGKRRSSSSSWKVWRPIVVAVLVALVAIAAPSTVEATQAQDSTTEDTTTTVAPFIGIDLGTTYSCVGVVQNGRVDIIPNDQGNRITPSYVAWDSVNGERLIGDAAKNQATINPENTVFDIKRIIGRQFDEKSVQADAKLFPFKVVSQDRQAAVEVEVGGSKKTFAPEEISAMVLLKMKETAEDFLGQQVYNAVITVPAYFNNAQRQATEDAARIAGLTASRIINEPTAAALAYGMDKKSSQEKNILVYDLGGGTFDVSLLTIDDGVFEATETRSLLETEIDE</sequence>
<dbReference type="SUPFAM" id="SSF53067">
    <property type="entry name" value="Actin-like ATPase domain"/>
    <property type="match status" value="2"/>
</dbReference>
<evidence type="ECO:0000256" key="1">
    <source>
        <dbReference type="ARBA" id="ARBA00022741"/>
    </source>
</evidence>
<gene>
    <name evidence="3" type="primary">Hsp</name>
    <name evidence="3" type="ORF">Esi_0355_0023</name>
</gene>
<proteinExistence type="predicted"/>
<accession>D7FZ59</accession>
<dbReference type="FunFam" id="3.30.420.40:FF:000026">
    <property type="entry name" value="Heat shock protein 70"/>
    <property type="match status" value="1"/>
</dbReference>
<dbReference type="PROSITE" id="PS00329">
    <property type="entry name" value="HSP70_2"/>
    <property type="match status" value="1"/>
</dbReference>
<dbReference type="GO" id="GO:0140662">
    <property type="term" value="F:ATP-dependent protein folding chaperone"/>
    <property type="evidence" value="ECO:0007669"/>
    <property type="project" value="InterPro"/>
</dbReference>
<dbReference type="InParanoid" id="D7FZ59"/>